<comment type="caution">
    <text evidence="13">The sequence shown here is derived from an EMBL/GenBank/DDBJ whole genome shotgun (WGS) entry which is preliminary data.</text>
</comment>
<name>A0A366FJ10_9HYPH</name>
<dbReference type="InterPro" id="IPR013703">
    <property type="entry name" value="Peptidase_S49_N_proteobac"/>
</dbReference>
<feature type="domain" description="Peptidase S49" evidence="11">
    <location>
        <begin position="151"/>
        <end position="298"/>
    </location>
</feature>
<keyword evidence="6" id="KW-0378">Hydrolase</keyword>
<proteinExistence type="inferred from homology"/>
<keyword evidence="3" id="KW-1003">Cell membrane</keyword>
<evidence type="ECO:0000256" key="3">
    <source>
        <dbReference type="ARBA" id="ARBA00022475"/>
    </source>
</evidence>
<evidence type="ECO:0000259" key="12">
    <source>
        <dbReference type="Pfam" id="PF08496"/>
    </source>
</evidence>
<evidence type="ECO:0000256" key="1">
    <source>
        <dbReference type="ARBA" id="ARBA00004236"/>
    </source>
</evidence>
<evidence type="ECO:0000256" key="7">
    <source>
        <dbReference type="ARBA" id="ARBA00022825"/>
    </source>
</evidence>
<dbReference type="Pfam" id="PF01343">
    <property type="entry name" value="Peptidase_S49"/>
    <property type="match status" value="1"/>
</dbReference>
<keyword evidence="8 10" id="KW-1133">Transmembrane helix</keyword>
<evidence type="ECO:0000256" key="4">
    <source>
        <dbReference type="ARBA" id="ARBA00022670"/>
    </source>
</evidence>
<keyword evidence="9 10" id="KW-0472">Membrane</keyword>
<dbReference type="Pfam" id="PF08496">
    <property type="entry name" value="Peptidase_S49_N"/>
    <property type="match status" value="1"/>
</dbReference>
<feature type="domain" description="Peptidase S49 N-terminal proteobacteria" evidence="12">
    <location>
        <begin position="5"/>
        <end position="148"/>
    </location>
</feature>
<dbReference type="GO" id="GO:0005886">
    <property type="term" value="C:plasma membrane"/>
    <property type="evidence" value="ECO:0007669"/>
    <property type="project" value="UniProtKB-SubCell"/>
</dbReference>
<dbReference type="PANTHER" id="PTHR42987:SF4">
    <property type="entry name" value="PROTEASE SOHB-RELATED"/>
    <property type="match status" value="1"/>
</dbReference>
<dbReference type="Proteomes" id="UP000253529">
    <property type="component" value="Unassembled WGS sequence"/>
</dbReference>
<dbReference type="InterPro" id="IPR002142">
    <property type="entry name" value="Peptidase_S49"/>
</dbReference>
<dbReference type="InterPro" id="IPR029045">
    <property type="entry name" value="ClpP/crotonase-like_dom_sf"/>
</dbReference>
<reference evidence="13 14" key="1">
    <citation type="submission" date="2018-06" db="EMBL/GenBank/DDBJ databases">
        <title>Genomic Encyclopedia of Type Strains, Phase IV (KMG-IV): sequencing the most valuable type-strain genomes for metagenomic binning, comparative biology and taxonomic classification.</title>
        <authorList>
            <person name="Goeker M."/>
        </authorList>
    </citation>
    <scope>NUCLEOTIDE SEQUENCE [LARGE SCALE GENOMIC DNA]</scope>
    <source>
        <strain evidence="13 14">DSM 24875</strain>
    </source>
</reference>
<gene>
    <name evidence="13" type="ORF">DFR50_110131</name>
</gene>
<dbReference type="RefSeq" id="WP_113889240.1">
    <property type="nucleotide sequence ID" value="NZ_QNRK01000010.1"/>
</dbReference>
<dbReference type="GO" id="GO:0006508">
    <property type="term" value="P:proteolysis"/>
    <property type="evidence" value="ECO:0007669"/>
    <property type="project" value="UniProtKB-KW"/>
</dbReference>
<protein>
    <submittedName>
        <fullName evidence="13">Inner membrane peptidase</fullName>
    </submittedName>
</protein>
<evidence type="ECO:0000313" key="14">
    <source>
        <dbReference type="Proteomes" id="UP000253529"/>
    </source>
</evidence>
<dbReference type="NCBIfam" id="NF008745">
    <property type="entry name" value="PRK11778.1"/>
    <property type="match status" value="1"/>
</dbReference>
<dbReference type="Gene3D" id="6.20.330.10">
    <property type="match status" value="1"/>
</dbReference>
<comment type="similarity">
    <text evidence="2">Belongs to the peptidase S49 family.</text>
</comment>
<keyword evidence="5 10" id="KW-0812">Transmembrane</keyword>
<evidence type="ECO:0000256" key="10">
    <source>
        <dbReference type="SAM" id="Phobius"/>
    </source>
</evidence>
<dbReference type="PANTHER" id="PTHR42987">
    <property type="entry name" value="PEPTIDASE S49"/>
    <property type="match status" value="1"/>
</dbReference>
<keyword evidence="7" id="KW-0720">Serine protease</keyword>
<sequence length="339" mass="36414">MPFWLDILAFLVKALVIVAAIGGLAILIVRLARSGEAPKDHEIRIKSINDRYDAMRDAIEAELVDKKQRKALIKARRKEAKARRNAPPGRRIFVLTFKGDLRATAVKALGREIDAVLMTARPGTDEVVVRIDSGGGTVTGYGLAAAELQRLRERKIPVTASVDQVAASGGYMMACAADRIVAAPFAVVGSIGVVASVPNVHKLLKKNAIEYEDITAGEFKRTVSVLGEITPAGREHFQDKLDAIHEAFKSLVAARRPGIDVARVATGDTWLAGDALGLGLVDEIVAGDELLFRARDSARLYEIRWEAKKTPLQQLTGGLGAAARRVADFALARLSGPAG</sequence>
<dbReference type="EMBL" id="QNRK01000010">
    <property type="protein sequence ID" value="RBP14106.1"/>
    <property type="molecule type" value="Genomic_DNA"/>
</dbReference>
<feature type="transmembrane region" description="Helical" evidence="10">
    <location>
        <begin position="6"/>
        <end position="29"/>
    </location>
</feature>
<evidence type="ECO:0000256" key="2">
    <source>
        <dbReference type="ARBA" id="ARBA00008683"/>
    </source>
</evidence>
<evidence type="ECO:0000256" key="8">
    <source>
        <dbReference type="ARBA" id="ARBA00022989"/>
    </source>
</evidence>
<evidence type="ECO:0000256" key="9">
    <source>
        <dbReference type="ARBA" id="ARBA00023136"/>
    </source>
</evidence>
<dbReference type="SUPFAM" id="SSF52096">
    <property type="entry name" value="ClpP/crotonase"/>
    <property type="match status" value="1"/>
</dbReference>
<dbReference type="AlphaFoldDB" id="A0A366FJ10"/>
<dbReference type="CDD" id="cd07023">
    <property type="entry name" value="S49_Sppa_N_C"/>
    <property type="match status" value="1"/>
</dbReference>
<evidence type="ECO:0000256" key="5">
    <source>
        <dbReference type="ARBA" id="ARBA00022692"/>
    </source>
</evidence>
<organism evidence="13 14">
    <name type="scientific">Roseiarcus fermentans</name>
    <dbReference type="NCBI Taxonomy" id="1473586"/>
    <lineage>
        <taxon>Bacteria</taxon>
        <taxon>Pseudomonadati</taxon>
        <taxon>Pseudomonadota</taxon>
        <taxon>Alphaproteobacteria</taxon>
        <taxon>Hyphomicrobiales</taxon>
        <taxon>Roseiarcaceae</taxon>
        <taxon>Roseiarcus</taxon>
    </lineage>
</organism>
<accession>A0A366FJ10</accession>
<dbReference type="GO" id="GO:0004252">
    <property type="term" value="F:serine-type endopeptidase activity"/>
    <property type="evidence" value="ECO:0007669"/>
    <property type="project" value="InterPro"/>
</dbReference>
<keyword evidence="4" id="KW-0645">Protease</keyword>
<evidence type="ECO:0000313" key="13">
    <source>
        <dbReference type="EMBL" id="RBP14106.1"/>
    </source>
</evidence>
<keyword evidence="14" id="KW-1185">Reference proteome</keyword>
<dbReference type="InterPro" id="IPR047272">
    <property type="entry name" value="S49_SppA_C"/>
</dbReference>
<evidence type="ECO:0000256" key="6">
    <source>
        <dbReference type="ARBA" id="ARBA00022801"/>
    </source>
</evidence>
<dbReference type="OrthoDB" id="9764363at2"/>
<evidence type="ECO:0000259" key="11">
    <source>
        <dbReference type="Pfam" id="PF01343"/>
    </source>
</evidence>
<dbReference type="Gene3D" id="3.90.226.10">
    <property type="entry name" value="2-enoyl-CoA Hydratase, Chain A, domain 1"/>
    <property type="match status" value="1"/>
</dbReference>
<comment type="subcellular location">
    <subcellularLocation>
        <location evidence="1">Cell membrane</location>
    </subcellularLocation>
</comment>